<dbReference type="InterPro" id="IPR013783">
    <property type="entry name" value="Ig-like_fold"/>
</dbReference>
<protein>
    <recommendedName>
        <fullName evidence="6">Bacterial Ig-like domain-containing protein</fullName>
    </recommendedName>
</protein>
<feature type="signal peptide" evidence="3">
    <location>
        <begin position="1"/>
        <end position="23"/>
    </location>
</feature>
<gene>
    <name evidence="4" type="ORF">A2Z24_01060</name>
</gene>
<dbReference type="EMBL" id="MHCT01000001">
    <property type="protein sequence ID" value="OGY26668.1"/>
    <property type="molecule type" value="Genomic_DNA"/>
</dbReference>
<proteinExistence type="predicted"/>
<feature type="region of interest" description="Disordered" evidence="1">
    <location>
        <begin position="124"/>
        <end position="152"/>
    </location>
</feature>
<keyword evidence="2" id="KW-0812">Transmembrane</keyword>
<keyword evidence="2" id="KW-1133">Transmembrane helix</keyword>
<evidence type="ECO:0000256" key="1">
    <source>
        <dbReference type="SAM" id="MobiDB-lite"/>
    </source>
</evidence>
<evidence type="ECO:0000256" key="3">
    <source>
        <dbReference type="SAM" id="SignalP"/>
    </source>
</evidence>
<dbReference type="Gene3D" id="2.60.40.10">
    <property type="entry name" value="Immunoglobulins"/>
    <property type="match status" value="1"/>
</dbReference>
<dbReference type="Pfam" id="PF17957">
    <property type="entry name" value="Big_7"/>
    <property type="match status" value="1"/>
</dbReference>
<sequence length="200" mass="21900">MKLFSIALFSSLLFFFFSHFALAQNVDVGALVDNSPPTISITDPEDGETVSGTVTIAATASDDSGIAQVEFYIDGLLKFTDSTFPYSFNWDSSTVVDGSHTISAKAIDLAGKTSSDSIQVKVKNEEEALESPTKKTKPPTVEPPTASPSPRRVTLFDLPEDRELGFILGNWDFLLGILFGIEVILILFLIIRIRRFKSKT</sequence>
<dbReference type="AlphaFoldDB" id="A0A1G1WG32"/>
<organism evidence="4 5">
    <name type="scientific">Candidatus Woykebacteria bacterium RBG_16_44_10</name>
    <dbReference type="NCBI Taxonomy" id="1802597"/>
    <lineage>
        <taxon>Bacteria</taxon>
        <taxon>Candidatus Woykeibacteriota</taxon>
    </lineage>
</organism>
<dbReference type="STRING" id="1802597.A2Z24_01060"/>
<accession>A0A1G1WG32</accession>
<name>A0A1G1WG32_9BACT</name>
<feature type="chain" id="PRO_5009581224" description="Bacterial Ig-like domain-containing protein" evidence="3">
    <location>
        <begin position="24"/>
        <end position="200"/>
    </location>
</feature>
<evidence type="ECO:0000256" key="2">
    <source>
        <dbReference type="SAM" id="Phobius"/>
    </source>
</evidence>
<dbReference type="Proteomes" id="UP000177588">
    <property type="component" value="Unassembled WGS sequence"/>
</dbReference>
<keyword evidence="3" id="KW-0732">Signal</keyword>
<feature type="transmembrane region" description="Helical" evidence="2">
    <location>
        <begin position="173"/>
        <end position="191"/>
    </location>
</feature>
<comment type="caution">
    <text evidence="4">The sequence shown here is derived from an EMBL/GenBank/DDBJ whole genome shotgun (WGS) entry which is preliminary data.</text>
</comment>
<keyword evidence="2" id="KW-0472">Membrane</keyword>
<reference evidence="4 5" key="1">
    <citation type="journal article" date="2016" name="Nat. Commun.">
        <title>Thousands of microbial genomes shed light on interconnected biogeochemical processes in an aquifer system.</title>
        <authorList>
            <person name="Anantharaman K."/>
            <person name="Brown C.T."/>
            <person name="Hug L.A."/>
            <person name="Sharon I."/>
            <person name="Castelle C.J."/>
            <person name="Probst A.J."/>
            <person name="Thomas B.C."/>
            <person name="Singh A."/>
            <person name="Wilkins M.J."/>
            <person name="Karaoz U."/>
            <person name="Brodie E.L."/>
            <person name="Williams K.H."/>
            <person name="Hubbard S.S."/>
            <person name="Banfield J.F."/>
        </authorList>
    </citation>
    <scope>NUCLEOTIDE SEQUENCE [LARGE SCALE GENOMIC DNA]</scope>
</reference>
<evidence type="ECO:0000313" key="4">
    <source>
        <dbReference type="EMBL" id="OGY26668.1"/>
    </source>
</evidence>
<evidence type="ECO:0000313" key="5">
    <source>
        <dbReference type="Proteomes" id="UP000177588"/>
    </source>
</evidence>
<evidence type="ECO:0008006" key="6">
    <source>
        <dbReference type="Google" id="ProtNLM"/>
    </source>
</evidence>